<evidence type="ECO:0000256" key="2">
    <source>
        <dbReference type="SAM" id="MobiDB-lite"/>
    </source>
</evidence>
<gene>
    <name evidence="5" type="ORF">LY89DRAFT_742198</name>
</gene>
<feature type="region of interest" description="Disordered" evidence="2">
    <location>
        <begin position="420"/>
        <end position="442"/>
    </location>
</feature>
<feature type="domain" description="Dynamin N-terminal" evidence="3">
    <location>
        <begin position="105"/>
        <end position="325"/>
    </location>
</feature>
<keyword evidence="1" id="KW-0175">Coiled coil</keyword>
<keyword evidence="6" id="KW-1185">Reference proteome</keyword>
<feature type="compositionally biased region" description="Acidic residues" evidence="2">
    <location>
        <begin position="958"/>
        <end position="972"/>
    </location>
</feature>
<reference evidence="5 6" key="1">
    <citation type="submission" date="2015-10" db="EMBL/GenBank/DDBJ databases">
        <title>Full genome of DAOMC 229536 Phialocephala scopiformis, a fungal endophyte of spruce producing the potent anti-insectan compound rugulosin.</title>
        <authorList>
            <consortium name="DOE Joint Genome Institute"/>
            <person name="Walker A.K."/>
            <person name="Frasz S.L."/>
            <person name="Seifert K.A."/>
            <person name="Miller J.D."/>
            <person name="Mondo S.J."/>
            <person name="Labutti K."/>
            <person name="Lipzen A."/>
            <person name="Dockter R."/>
            <person name="Kennedy M."/>
            <person name="Grigoriev I.V."/>
            <person name="Spatafora J.W."/>
        </authorList>
    </citation>
    <scope>NUCLEOTIDE SEQUENCE [LARGE SCALE GENOMIC DNA]</scope>
    <source>
        <strain evidence="5 6">CBS 120377</strain>
    </source>
</reference>
<proteinExistence type="predicted"/>
<dbReference type="Pfam" id="PF00350">
    <property type="entry name" value="Dynamin_N"/>
    <property type="match status" value="1"/>
</dbReference>
<dbReference type="Pfam" id="PF24564">
    <property type="entry name" value="DUF7605"/>
    <property type="match status" value="1"/>
</dbReference>
<feature type="region of interest" description="Disordered" evidence="2">
    <location>
        <begin position="1"/>
        <end position="37"/>
    </location>
</feature>
<organism evidence="5 6">
    <name type="scientific">Mollisia scopiformis</name>
    <name type="common">Conifer needle endophyte fungus</name>
    <name type="synonym">Phialocephala scopiformis</name>
    <dbReference type="NCBI Taxonomy" id="149040"/>
    <lineage>
        <taxon>Eukaryota</taxon>
        <taxon>Fungi</taxon>
        <taxon>Dikarya</taxon>
        <taxon>Ascomycota</taxon>
        <taxon>Pezizomycotina</taxon>
        <taxon>Leotiomycetes</taxon>
        <taxon>Helotiales</taxon>
        <taxon>Mollisiaceae</taxon>
        <taxon>Mollisia</taxon>
    </lineage>
</organism>
<feature type="region of interest" description="Disordered" evidence="2">
    <location>
        <begin position="931"/>
        <end position="972"/>
    </location>
</feature>
<name>A0A132B7Y7_MOLSC</name>
<dbReference type="AlphaFoldDB" id="A0A132B7Y7"/>
<protein>
    <recommendedName>
        <fullName evidence="7">Nuclear GTPase SLIP-GC</fullName>
    </recommendedName>
</protein>
<feature type="domain" description="DUF7605" evidence="4">
    <location>
        <begin position="670"/>
        <end position="832"/>
    </location>
</feature>
<dbReference type="Gene3D" id="3.40.50.300">
    <property type="entry name" value="P-loop containing nucleotide triphosphate hydrolases"/>
    <property type="match status" value="1"/>
</dbReference>
<dbReference type="SUPFAM" id="SSF52540">
    <property type="entry name" value="P-loop containing nucleoside triphosphate hydrolases"/>
    <property type="match status" value="1"/>
</dbReference>
<feature type="compositionally biased region" description="Basic and acidic residues" evidence="2">
    <location>
        <begin position="14"/>
        <end position="27"/>
    </location>
</feature>
<evidence type="ECO:0000313" key="6">
    <source>
        <dbReference type="Proteomes" id="UP000070700"/>
    </source>
</evidence>
<dbReference type="InterPro" id="IPR027417">
    <property type="entry name" value="P-loop_NTPase"/>
</dbReference>
<dbReference type="EMBL" id="KQ947436">
    <property type="protein sequence ID" value="KUJ08363.1"/>
    <property type="molecule type" value="Genomic_DNA"/>
</dbReference>
<dbReference type="OrthoDB" id="3598281at2759"/>
<sequence>MSSEASPEPDFPYMDDHESEHDKDENMTKNAGDSLIPNPDWRSCENVGRLKRVLIKEQANRKAHSAMVNLRKTLHEHVLQNPSCQSRIEKIDLILNRKKEHQILVGFLGATGVGKSTLINALVGYENLIPTNSYRACTAVVVELSHNKSNDPAELFRAEVEQHAVGDEDDGAEEENRDLIQQTFDKVKVVYPRIRSLESLRSNYSVEKLLNDPDVRHILGSKQAIKSPTKTKLAEEIKNHIDSGNGGDDASNYWPLVKFVKVFAKSEFLMHGITLVDLPGNMDNNAARSAIAAQYQSRLSVTCVLAECKRAMSDRNAHDLLAKVTKCDLQLDGLYNSESLCFVVTQNDQKFDVDHYMKEYPELKKKCADESENWKTFNSRFNEVSKEEKAAVVRENANKTEAKALIARIKRIRQILGLPPKGYSTSSQNRKRAAGETNDVSNSSIATDEQLTLRHELSQKEKELSEVQAKIEKGTKNLLSISRRLAGIENSTFHVRSRIRAACIKNRNDVATAAIQKDYQATLRQIEKESTGPLKVFCVASKIYLAYKKSKDPNKKYSGFPNIGETQIGALRDWLVGTTFDTRDKYAQAFLEDVETFLDSVGPWLKDKYSDLKMTAELRELWEHQMDEQLQELEQKFSELSLNIGNSMKEVVKSKIYSAVPEAEKSAAGRALNTVGTWGGQLHWSTHKAVNRERGEWTDSKQRTHTWNKDLVRNFTTPLLPQWHKTFFEEFPIKKELYVMGADRFIASFAESSADRNMCPDVSDGLDVLEDHILRTQNLLRAQLDQRFQEIEKVVKKSHRYAAPAVKDFLEPMYAQCAGEGGKGHFQRNQTTHRTSMIQDGILMYREGFNAVKAALDEMLDGLPASFAVDYNVALTQIREEVNLFFEQNSANGSRTSSRKVVSLTKTRLHDEFMAHVHRLAADWISEVAASYQPEDDSDDDMGYDDGDFFDTSRNDGQDEDYEDIDEEDDEP</sequence>
<evidence type="ECO:0000313" key="5">
    <source>
        <dbReference type="EMBL" id="KUJ08363.1"/>
    </source>
</evidence>
<evidence type="ECO:0008006" key="7">
    <source>
        <dbReference type="Google" id="ProtNLM"/>
    </source>
</evidence>
<dbReference type="InParanoid" id="A0A132B7Y7"/>
<dbReference type="Proteomes" id="UP000070700">
    <property type="component" value="Unassembled WGS sequence"/>
</dbReference>
<dbReference type="PANTHER" id="PTHR36681">
    <property type="entry name" value="NUCLEAR GTPASE, GERMINAL CENTER-ASSOCIATED, TANDEM DUPLICATE 3"/>
    <property type="match status" value="1"/>
</dbReference>
<evidence type="ECO:0000259" key="4">
    <source>
        <dbReference type="Pfam" id="PF24564"/>
    </source>
</evidence>
<dbReference type="CDD" id="cd00882">
    <property type="entry name" value="Ras_like_GTPase"/>
    <property type="match status" value="1"/>
</dbReference>
<dbReference type="RefSeq" id="XP_018062718.1">
    <property type="nucleotide sequence ID" value="XM_018220799.1"/>
</dbReference>
<evidence type="ECO:0000256" key="1">
    <source>
        <dbReference type="SAM" id="Coils"/>
    </source>
</evidence>
<dbReference type="GeneID" id="28830525"/>
<dbReference type="InterPro" id="IPR045063">
    <property type="entry name" value="Dynamin_N"/>
</dbReference>
<feature type="coiled-coil region" evidence="1">
    <location>
        <begin position="450"/>
        <end position="477"/>
    </location>
</feature>
<dbReference type="KEGG" id="psco:LY89DRAFT_742198"/>
<feature type="compositionally biased region" description="Acidic residues" evidence="2">
    <location>
        <begin position="934"/>
        <end position="949"/>
    </location>
</feature>
<dbReference type="InterPro" id="IPR056024">
    <property type="entry name" value="DUF7605"/>
</dbReference>
<feature type="coiled-coil region" evidence="1">
    <location>
        <begin position="623"/>
        <end position="650"/>
    </location>
</feature>
<dbReference type="PANTHER" id="PTHR36681:SF3">
    <property type="entry name" value="NUCLEAR GTPASE, GERMINAL CENTER-ASSOCIATED, TANDEM DUPLICATE 3"/>
    <property type="match status" value="1"/>
</dbReference>
<evidence type="ECO:0000259" key="3">
    <source>
        <dbReference type="Pfam" id="PF00350"/>
    </source>
</evidence>
<accession>A0A132B7Y7</accession>